<evidence type="ECO:0000256" key="10">
    <source>
        <dbReference type="ARBA" id="ARBA00068717"/>
    </source>
</evidence>
<keyword evidence="8 13" id="KW-0472">Membrane</keyword>
<sequence>MSVVHMGISFFVELVFLIWEFSKVMFWTVFYFVFSPTEKYVRNEIVLITGSGRGLGRSLAIEFAKRGAILVLIDIDDTENSKTVELVKTTGLNIKRINAYHCDLKSREEIREVCENIRRDVGDVTMIINNAGIQAFRSFMECKEEEFISTMRVNLFASYWFLREFLPSMLSRNHGHIVSVASSAGLFGFCHMSDNCTSKFALVGLMESLDHELTLAGYDGVVTTLVYPASINTTLYAKSRHLFNYLTKPLPAQYVAKRIMHAILVNQKNVCVPRILYLLAVIKSILPSKAFMLIANFVLQPTRPNLEVALNAF</sequence>
<reference evidence="14" key="1">
    <citation type="submission" date="2021-02" db="EMBL/GenBank/DDBJ databases">
        <authorList>
            <person name="Nowell W R."/>
        </authorList>
    </citation>
    <scope>NUCLEOTIDE SEQUENCE</scope>
    <source>
        <strain evidence="14">Ploen Becks lab</strain>
    </source>
</reference>
<dbReference type="SUPFAM" id="SSF51735">
    <property type="entry name" value="NAD(P)-binding Rossmann-fold domains"/>
    <property type="match status" value="1"/>
</dbReference>
<dbReference type="Proteomes" id="UP000663879">
    <property type="component" value="Unassembled WGS sequence"/>
</dbReference>
<feature type="transmembrane region" description="Helical" evidence="13">
    <location>
        <begin position="6"/>
        <end position="34"/>
    </location>
</feature>
<evidence type="ECO:0000256" key="13">
    <source>
        <dbReference type="SAM" id="Phobius"/>
    </source>
</evidence>
<keyword evidence="7" id="KW-0443">Lipid metabolism</keyword>
<keyword evidence="3 13" id="KW-0812">Transmembrane</keyword>
<keyword evidence="6" id="KW-0560">Oxidoreductase</keyword>
<protein>
    <recommendedName>
        <fullName evidence="10">Short-chain dehydrogenase/reductase 3</fullName>
    </recommendedName>
    <alternativeName>
        <fullName evidence="11">Retinal short-chain dehydrogenase/reductase 1</fullName>
    </alternativeName>
</protein>
<evidence type="ECO:0000256" key="7">
    <source>
        <dbReference type="ARBA" id="ARBA00023098"/>
    </source>
</evidence>
<keyword evidence="15" id="KW-1185">Reference proteome</keyword>
<comment type="similarity">
    <text evidence="2 12">Belongs to the short-chain dehydrogenases/reductases (SDR) family.</text>
</comment>
<evidence type="ECO:0000256" key="5">
    <source>
        <dbReference type="ARBA" id="ARBA00022989"/>
    </source>
</evidence>
<organism evidence="14 15">
    <name type="scientific">Brachionus calyciflorus</name>
    <dbReference type="NCBI Taxonomy" id="104777"/>
    <lineage>
        <taxon>Eukaryota</taxon>
        <taxon>Metazoa</taxon>
        <taxon>Spiralia</taxon>
        <taxon>Gnathifera</taxon>
        <taxon>Rotifera</taxon>
        <taxon>Eurotatoria</taxon>
        <taxon>Monogononta</taxon>
        <taxon>Pseudotrocha</taxon>
        <taxon>Ploima</taxon>
        <taxon>Brachionidae</taxon>
        <taxon>Brachionus</taxon>
    </lineage>
</organism>
<dbReference type="Gene3D" id="3.40.50.720">
    <property type="entry name" value="NAD(P)-binding Rossmann-like Domain"/>
    <property type="match status" value="1"/>
</dbReference>
<evidence type="ECO:0000313" key="14">
    <source>
        <dbReference type="EMBL" id="CAF0710608.1"/>
    </source>
</evidence>
<keyword evidence="4" id="KW-0521">NADP</keyword>
<evidence type="ECO:0000256" key="11">
    <source>
        <dbReference type="ARBA" id="ARBA00082544"/>
    </source>
</evidence>
<evidence type="ECO:0000256" key="12">
    <source>
        <dbReference type="RuleBase" id="RU000363"/>
    </source>
</evidence>
<dbReference type="GO" id="GO:0052650">
    <property type="term" value="F:all-trans-retinol dehydrogenase (NADP+) activity"/>
    <property type="evidence" value="ECO:0007669"/>
    <property type="project" value="UniProtKB-ARBA"/>
</dbReference>
<dbReference type="PRINTS" id="PR00081">
    <property type="entry name" value="GDHRDH"/>
</dbReference>
<evidence type="ECO:0000256" key="1">
    <source>
        <dbReference type="ARBA" id="ARBA00004141"/>
    </source>
</evidence>
<accession>A0A813M3S2</accession>
<dbReference type="PRINTS" id="PR00080">
    <property type="entry name" value="SDRFAMILY"/>
</dbReference>
<evidence type="ECO:0000256" key="2">
    <source>
        <dbReference type="ARBA" id="ARBA00006484"/>
    </source>
</evidence>
<comment type="subcellular location">
    <subcellularLocation>
        <location evidence="1">Membrane</location>
        <topology evidence="1">Multi-pass membrane protein</topology>
    </subcellularLocation>
</comment>
<dbReference type="GO" id="GO:0005811">
    <property type="term" value="C:lipid droplet"/>
    <property type="evidence" value="ECO:0007669"/>
    <property type="project" value="TreeGrafter"/>
</dbReference>
<dbReference type="FunFam" id="3.40.50.720:FF:000131">
    <property type="entry name" value="Short-chain dehydrogenase/reductase 3"/>
    <property type="match status" value="1"/>
</dbReference>
<dbReference type="EMBL" id="CAJNOC010000057">
    <property type="protein sequence ID" value="CAF0710608.1"/>
    <property type="molecule type" value="Genomic_DNA"/>
</dbReference>
<dbReference type="PANTHER" id="PTHR24322:SF736">
    <property type="entry name" value="RETINOL DEHYDROGENASE 10"/>
    <property type="match status" value="1"/>
</dbReference>
<comment type="function">
    <text evidence="9">Catalyzes the reduction of all-trans-retinal to all-trans-retinol in the presence of NADPH.</text>
</comment>
<evidence type="ECO:0000256" key="4">
    <source>
        <dbReference type="ARBA" id="ARBA00022857"/>
    </source>
</evidence>
<evidence type="ECO:0000256" key="6">
    <source>
        <dbReference type="ARBA" id="ARBA00023002"/>
    </source>
</evidence>
<comment type="caution">
    <text evidence="14">The sequence shown here is derived from an EMBL/GenBank/DDBJ whole genome shotgun (WGS) entry which is preliminary data.</text>
</comment>
<evidence type="ECO:0000256" key="9">
    <source>
        <dbReference type="ARBA" id="ARBA00059620"/>
    </source>
</evidence>
<dbReference type="AlphaFoldDB" id="A0A813M3S2"/>
<keyword evidence="5 13" id="KW-1133">Transmembrane helix</keyword>
<dbReference type="CDD" id="cd05339">
    <property type="entry name" value="17beta-HSDXI-like_SDR_c"/>
    <property type="match status" value="1"/>
</dbReference>
<proteinExistence type="inferred from homology"/>
<evidence type="ECO:0000313" key="15">
    <source>
        <dbReference type="Proteomes" id="UP000663879"/>
    </source>
</evidence>
<dbReference type="Pfam" id="PF00106">
    <property type="entry name" value="adh_short"/>
    <property type="match status" value="1"/>
</dbReference>
<gene>
    <name evidence="14" type="ORF">OXX778_LOCUS986</name>
</gene>
<dbReference type="InterPro" id="IPR002347">
    <property type="entry name" value="SDR_fam"/>
</dbReference>
<dbReference type="GO" id="GO:0016020">
    <property type="term" value="C:membrane"/>
    <property type="evidence" value="ECO:0007669"/>
    <property type="project" value="UniProtKB-SubCell"/>
</dbReference>
<name>A0A813M3S2_9BILA</name>
<evidence type="ECO:0000256" key="8">
    <source>
        <dbReference type="ARBA" id="ARBA00023136"/>
    </source>
</evidence>
<dbReference type="InterPro" id="IPR036291">
    <property type="entry name" value="NAD(P)-bd_dom_sf"/>
</dbReference>
<dbReference type="PANTHER" id="PTHR24322">
    <property type="entry name" value="PKSB"/>
    <property type="match status" value="1"/>
</dbReference>
<dbReference type="OrthoDB" id="10253736at2759"/>
<evidence type="ECO:0000256" key="3">
    <source>
        <dbReference type="ARBA" id="ARBA00022692"/>
    </source>
</evidence>